<evidence type="ECO:0000313" key="1">
    <source>
        <dbReference type="EMBL" id="NEW43234.1"/>
    </source>
</evidence>
<dbReference type="EMBL" id="JAAGUZ010000004">
    <property type="protein sequence ID" value="NEW43234.1"/>
    <property type="molecule type" value="Genomic_DNA"/>
</dbReference>
<sequence>MILMSRGEIVATGSWLYADTVSSSVFVIRLGYDFWYEVAREEGTLEAEETPTLDADGQAYYVSFHGLRDDGSFWPDSVAYRSADEAKAAAESRLPSPVIWVAPSTWCD</sequence>
<dbReference type="RefSeq" id="WP_163821979.1">
    <property type="nucleotide sequence ID" value="NZ_JAAGUX010000006.1"/>
</dbReference>
<evidence type="ECO:0000313" key="3">
    <source>
        <dbReference type="Proteomes" id="UP000468928"/>
    </source>
</evidence>
<reference evidence="3 4" key="1">
    <citation type="submission" date="2020-01" db="EMBL/GenBank/DDBJ databases">
        <title>Genetics and antimicrobial susceptibilities of Nocardia species isolated from the soil; a comparison with species isolated from humans.</title>
        <authorList>
            <person name="Carrasco G."/>
            <person name="Monzon S."/>
            <person name="Sansegundo M."/>
            <person name="Garcia E."/>
            <person name="Garrido N."/>
            <person name="Medina M.J."/>
            <person name="Villalon P."/>
            <person name="Ramirez-Arocha A.C."/>
            <person name="Jimenez P."/>
            <person name="Cuesta I."/>
            <person name="Valdezate S."/>
        </authorList>
    </citation>
    <scope>NUCLEOTIDE SEQUENCE [LARGE SCALE GENOMIC DNA]</scope>
    <source>
        <strain evidence="1 3">CNM20110639</strain>
        <strain evidence="2 4">CNM20110649</strain>
    </source>
</reference>
<gene>
    <name evidence="1" type="ORF">GV789_01975</name>
    <name evidence="2" type="ORF">GV794_05295</name>
</gene>
<name>A0A6P1D0X6_9NOCA</name>
<dbReference type="EMBL" id="JAAGUX010000006">
    <property type="protein sequence ID" value="NEW55079.1"/>
    <property type="molecule type" value="Genomic_DNA"/>
</dbReference>
<dbReference type="Proteomes" id="UP000468928">
    <property type="component" value="Unassembled WGS sequence"/>
</dbReference>
<dbReference type="AlphaFoldDB" id="A0A6P1D0X6"/>
<dbReference type="Proteomes" id="UP000470876">
    <property type="component" value="Unassembled WGS sequence"/>
</dbReference>
<proteinExistence type="predicted"/>
<organism evidence="1 3">
    <name type="scientific">Nocardia cyriacigeorgica</name>
    <dbReference type="NCBI Taxonomy" id="135487"/>
    <lineage>
        <taxon>Bacteria</taxon>
        <taxon>Bacillati</taxon>
        <taxon>Actinomycetota</taxon>
        <taxon>Actinomycetes</taxon>
        <taxon>Mycobacteriales</taxon>
        <taxon>Nocardiaceae</taxon>
        <taxon>Nocardia</taxon>
    </lineage>
</organism>
<evidence type="ECO:0000313" key="4">
    <source>
        <dbReference type="Proteomes" id="UP000470876"/>
    </source>
</evidence>
<evidence type="ECO:0000313" key="2">
    <source>
        <dbReference type="EMBL" id="NEW55079.1"/>
    </source>
</evidence>
<keyword evidence="4" id="KW-1185">Reference proteome</keyword>
<protein>
    <submittedName>
        <fullName evidence="1">Uncharacterized protein</fullName>
    </submittedName>
</protein>
<accession>A0A6P1D0X6</accession>
<comment type="caution">
    <text evidence="1">The sequence shown here is derived from an EMBL/GenBank/DDBJ whole genome shotgun (WGS) entry which is preliminary data.</text>
</comment>